<proteinExistence type="predicted"/>
<accession>A0ABP9WW86</accession>
<keyword evidence="3" id="KW-1185">Reference proteome</keyword>
<dbReference type="EMBL" id="BAABRU010000001">
    <property type="protein sequence ID" value="GAA5526286.1"/>
    <property type="molecule type" value="Genomic_DNA"/>
</dbReference>
<feature type="transmembrane region" description="Helical" evidence="1">
    <location>
        <begin position="46"/>
        <end position="63"/>
    </location>
</feature>
<name>A0ABP9WW86_9CHLR</name>
<feature type="transmembrane region" description="Helical" evidence="1">
    <location>
        <begin position="102"/>
        <end position="119"/>
    </location>
</feature>
<gene>
    <name evidence="2" type="ORF">Hgul01_00058</name>
</gene>
<evidence type="ECO:0000256" key="1">
    <source>
        <dbReference type="SAM" id="Phobius"/>
    </source>
</evidence>
<sequence>MLARTTIVGLIGGATALIHGVGGQLTGIQAMNQTSLAASPRLELLATWHMITIHLGYLAYQVWRLEQHPQPLDQARLIVGQYLAYSLLWLGLNLLAGQLWLAPQWLLLAALAGLTWWATPRKNQRIQGVHQ</sequence>
<evidence type="ECO:0008006" key="4">
    <source>
        <dbReference type="Google" id="ProtNLM"/>
    </source>
</evidence>
<evidence type="ECO:0000313" key="2">
    <source>
        <dbReference type="EMBL" id="GAA5526286.1"/>
    </source>
</evidence>
<feature type="transmembrane region" description="Helical" evidence="1">
    <location>
        <begin position="75"/>
        <end position="96"/>
    </location>
</feature>
<comment type="caution">
    <text evidence="2">The sequence shown here is derived from an EMBL/GenBank/DDBJ whole genome shotgun (WGS) entry which is preliminary data.</text>
</comment>
<keyword evidence="1" id="KW-0472">Membrane</keyword>
<reference evidence="2 3" key="1">
    <citation type="submission" date="2024-02" db="EMBL/GenBank/DDBJ databases">
        <title>Herpetosiphon gulosus NBRC 112829.</title>
        <authorList>
            <person name="Ichikawa N."/>
            <person name="Katano-Makiyama Y."/>
            <person name="Hidaka K."/>
        </authorList>
    </citation>
    <scope>NUCLEOTIDE SEQUENCE [LARGE SCALE GENOMIC DNA]</scope>
    <source>
        <strain evidence="2 3">NBRC 112829</strain>
    </source>
</reference>
<protein>
    <recommendedName>
        <fullName evidence="4">DUF423 domain-containing protein</fullName>
    </recommendedName>
</protein>
<dbReference type="Proteomes" id="UP001428290">
    <property type="component" value="Unassembled WGS sequence"/>
</dbReference>
<keyword evidence="1" id="KW-1133">Transmembrane helix</keyword>
<keyword evidence="1" id="KW-0812">Transmembrane</keyword>
<organism evidence="2 3">
    <name type="scientific">Herpetosiphon gulosus</name>
    <dbReference type="NCBI Taxonomy" id="1973496"/>
    <lineage>
        <taxon>Bacteria</taxon>
        <taxon>Bacillati</taxon>
        <taxon>Chloroflexota</taxon>
        <taxon>Chloroflexia</taxon>
        <taxon>Herpetosiphonales</taxon>
        <taxon>Herpetosiphonaceae</taxon>
        <taxon>Herpetosiphon</taxon>
    </lineage>
</organism>
<evidence type="ECO:0000313" key="3">
    <source>
        <dbReference type="Proteomes" id="UP001428290"/>
    </source>
</evidence>